<dbReference type="InterPro" id="IPR016197">
    <property type="entry name" value="Chromo-like_dom_sf"/>
</dbReference>
<dbReference type="PANTHER" id="PTHR35046">
    <property type="entry name" value="ZINC KNUCKLE (CCHC-TYPE) FAMILY PROTEIN"/>
    <property type="match status" value="1"/>
</dbReference>
<dbReference type="SUPFAM" id="SSF54160">
    <property type="entry name" value="Chromo domain-like"/>
    <property type="match status" value="1"/>
</dbReference>
<organism evidence="4 5">
    <name type="scientific">Apostasia shenzhenica</name>
    <dbReference type="NCBI Taxonomy" id="1088818"/>
    <lineage>
        <taxon>Eukaryota</taxon>
        <taxon>Viridiplantae</taxon>
        <taxon>Streptophyta</taxon>
        <taxon>Embryophyta</taxon>
        <taxon>Tracheophyta</taxon>
        <taxon>Spermatophyta</taxon>
        <taxon>Magnoliopsida</taxon>
        <taxon>Liliopsida</taxon>
        <taxon>Asparagales</taxon>
        <taxon>Orchidaceae</taxon>
        <taxon>Apostasioideae</taxon>
        <taxon>Apostasia</taxon>
    </lineage>
</organism>
<proteinExistence type="predicted"/>
<evidence type="ECO:0000259" key="3">
    <source>
        <dbReference type="PROSITE" id="PS50994"/>
    </source>
</evidence>
<dbReference type="InterPro" id="IPR001584">
    <property type="entry name" value="Integrase_cat-core"/>
</dbReference>
<feature type="region of interest" description="Disordered" evidence="1">
    <location>
        <begin position="280"/>
        <end position="308"/>
    </location>
</feature>
<dbReference type="Proteomes" id="UP000236161">
    <property type="component" value="Unassembled WGS sequence"/>
</dbReference>
<evidence type="ECO:0000259" key="2">
    <source>
        <dbReference type="PROSITE" id="PS50013"/>
    </source>
</evidence>
<feature type="compositionally biased region" description="Low complexity" evidence="1">
    <location>
        <begin position="284"/>
        <end position="305"/>
    </location>
</feature>
<dbReference type="PROSITE" id="PS50013">
    <property type="entry name" value="CHROMO_2"/>
    <property type="match status" value="1"/>
</dbReference>
<dbReference type="GO" id="GO:0015074">
    <property type="term" value="P:DNA integration"/>
    <property type="evidence" value="ECO:0007669"/>
    <property type="project" value="InterPro"/>
</dbReference>
<dbReference type="Pfam" id="PF24626">
    <property type="entry name" value="SH3_Tf2-1"/>
    <property type="match status" value="1"/>
</dbReference>
<dbReference type="PANTHER" id="PTHR35046:SF26">
    <property type="entry name" value="RNA-DIRECTED DNA POLYMERASE"/>
    <property type="match status" value="1"/>
</dbReference>
<evidence type="ECO:0000256" key="1">
    <source>
        <dbReference type="SAM" id="MobiDB-lite"/>
    </source>
</evidence>
<dbReference type="InterPro" id="IPR000953">
    <property type="entry name" value="Chromo/chromo_shadow_dom"/>
</dbReference>
<dbReference type="InterPro" id="IPR056924">
    <property type="entry name" value="SH3_Tf2-1"/>
</dbReference>
<dbReference type="EMBL" id="KZ451930">
    <property type="protein sequence ID" value="PKA61481.1"/>
    <property type="molecule type" value="Genomic_DNA"/>
</dbReference>
<feature type="domain" description="Chromo" evidence="2">
    <location>
        <begin position="332"/>
        <end position="396"/>
    </location>
</feature>
<dbReference type="InterPro" id="IPR036397">
    <property type="entry name" value="RNaseH_sf"/>
</dbReference>
<dbReference type="OrthoDB" id="1935586at2759"/>
<keyword evidence="5" id="KW-1185">Reference proteome</keyword>
<gene>
    <name evidence="4" type="ORF">AXF42_Ash014398</name>
</gene>
<dbReference type="FunFam" id="3.30.420.10:FF:000032">
    <property type="entry name" value="Retrovirus-related Pol polyprotein from transposon 297-like Protein"/>
    <property type="match status" value="1"/>
</dbReference>
<evidence type="ECO:0000313" key="4">
    <source>
        <dbReference type="EMBL" id="PKA61481.1"/>
    </source>
</evidence>
<name>A0A2I0B105_9ASPA</name>
<evidence type="ECO:0008006" key="6">
    <source>
        <dbReference type="Google" id="ProtNLM"/>
    </source>
</evidence>
<dbReference type="Gene3D" id="3.30.420.10">
    <property type="entry name" value="Ribonuclease H-like superfamily/Ribonuclease H"/>
    <property type="match status" value="1"/>
</dbReference>
<sequence length="419" mass="47606">MDFVLGLPRTVRGHDAILVVVDRFSKMAHFISCSKTSDASHVASLFFREIIRLHGLPKTMVSDRDTRFVSYFWKTLWKKMGTKLLFSTAYHPQTDGQTEVVNRSLGDLLRCLVGDHTSSWDLVLPTAEFAYNSSVNRSTGMSPFMIVTGYEPRKPIDLIELLVSYRTSEFASSFAQHMHDLHKEIKQKLSLNYAKYKSIADSHRKLKKFSEGDYVMIHVNAARFPPGKSKKLTAKKIGPYRVVRKISSNAYELELPKNMGINSIFNVSDLTLYCEPLTDQVGPSESTQPISTNSSSTSNPNLIPNYEPKESVINSTSAVSLPPEPTVPPVKHIPEEIFSDQITFTTDGLLHRFLIRWRGLSRTDDAWITYDELAHLHPSLLEKYLQQSSTESNFSKPGRIDAAPDHQRQRVRYNLRPRV</sequence>
<reference evidence="4 5" key="1">
    <citation type="journal article" date="2017" name="Nature">
        <title>The Apostasia genome and the evolution of orchids.</title>
        <authorList>
            <person name="Zhang G.Q."/>
            <person name="Liu K.W."/>
            <person name="Li Z."/>
            <person name="Lohaus R."/>
            <person name="Hsiao Y.Y."/>
            <person name="Niu S.C."/>
            <person name="Wang J.Y."/>
            <person name="Lin Y.C."/>
            <person name="Xu Q."/>
            <person name="Chen L.J."/>
            <person name="Yoshida K."/>
            <person name="Fujiwara S."/>
            <person name="Wang Z.W."/>
            <person name="Zhang Y.Q."/>
            <person name="Mitsuda N."/>
            <person name="Wang M."/>
            <person name="Liu G.H."/>
            <person name="Pecoraro L."/>
            <person name="Huang H.X."/>
            <person name="Xiao X.J."/>
            <person name="Lin M."/>
            <person name="Wu X.Y."/>
            <person name="Wu W.L."/>
            <person name="Chen Y.Y."/>
            <person name="Chang S.B."/>
            <person name="Sakamoto S."/>
            <person name="Ohme-Takagi M."/>
            <person name="Yagi M."/>
            <person name="Zeng S.J."/>
            <person name="Shen C.Y."/>
            <person name="Yeh C.M."/>
            <person name="Luo Y.B."/>
            <person name="Tsai W.C."/>
            <person name="Van de Peer Y."/>
            <person name="Liu Z.J."/>
        </authorList>
    </citation>
    <scope>NUCLEOTIDE SEQUENCE [LARGE SCALE GENOMIC DNA]</scope>
    <source>
        <strain evidence="5">cv. Shenzhen</strain>
        <tissue evidence="4">Stem</tissue>
    </source>
</reference>
<dbReference type="AlphaFoldDB" id="A0A2I0B105"/>
<dbReference type="SUPFAM" id="SSF53098">
    <property type="entry name" value="Ribonuclease H-like"/>
    <property type="match status" value="1"/>
</dbReference>
<protein>
    <recommendedName>
        <fullName evidence="6">Integrase catalytic domain-containing protein</fullName>
    </recommendedName>
</protein>
<evidence type="ECO:0000313" key="5">
    <source>
        <dbReference type="Proteomes" id="UP000236161"/>
    </source>
</evidence>
<dbReference type="PROSITE" id="PS50994">
    <property type="entry name" value="INTEGRASE"/>
    <property type="match status" value="1"/>
</dbReference>
<dbReference type="Pfam" id="PF00665">
    <property type="entry name" value="rve"/>
    <property type="match status" value="1"/>
</dbReference>
<feature type="domain" description="Integrase catalytic" evidence="3">
    <location>
        <begin position="1"/>
        <end position="151"/>
    </location>
</feature>
<dbReference type="InterPro" id="IPR012337">
    <property type="entry name" value="RNaseH-like_sf"/>
</dbReference>
<accession>A0A2I0B105</accession>
<dbReference type="GO" id="GO:0003676">
    <property type="term" value="F:nucleic acid binding"/>
    <property type="evidence" value="ECO:0007669"/>
    <property type="project" value="InterPro"/>
</dbReference>